<dbReference type="EMBL" id="MT142529">
    <property type="protein sequence ID" value="QJA84414.1"/>
    <property type="molecule type" value="Genomic_DNA"/>
</dbReference>
<reference evidence="2" key="1">
    <citation type="submission" date="2020-03" db="EMBL/GenBank/DDBJ databases">
        <title>The deep terrestrial virosphere.</title>
        <authorList>
            <person name="Holmfeldt K."/>
            <person name="Nilsson E."/>
            <person name="Simone D."/>
            <person name="Lopez-Fernandez M."/>
            <person name="Wu X."/>
            <person name="de Brujin I."/>
            <person name="Lundin D."/>
            <person name="Andersson A."/>
            <person name="Bertilsson S."/>
            <person name="Dopson M."/>
        </authorList>
    </citation>
    <scope>NUCLEOTIDE SEQUENCE</scope>
    <source>
        <strain evidence="2">MM415A00192</strain>
        <strain evidence="1">MM415B00178</strain>
    </source>
</reference>
<dbReference type="AlphaFoldDB" id="A0A6M3KSN7"/>
<protein>
    <submittedName>
        <fullName evidence="2">Uncharacterized protein</fullName>
    </submittedName>
</protein>
<gene>
    <name evidence="2" type="ORF">MM415A00192_0023</name>
    <name evidence="1" type="ORF">MM415B00178_0031</name>
</gene>
<dbReference type="EMBL" id="MT141574">
    <property type="protein sequence ID" value="QJA67649.1"/>
    <property type="molecule type" value="Genomic_DNA"/>
</dbReference>
<organism evidence="2">
    <name type="scientific">viral metagenome</name>
    <dbReference type="NCBI Taxonomy" id="1070528"/>
    <lineage>
        <taxon>unclassified sequences</taxon>
        <taxon>metagenomes</taxon>
        <taxon>organismal metagenomes</taxon>
    </lineage>
</organism>
<name>A0A6M3KSN7_9ZZZZ</name>
<evidence type="ECO:0000313" key="2">
    <source>
        <dbReference type="EMBL" id="QJA84414.1"/>
    </source>
</evidence>
<evidence type="ECO:0000313" key="1">
    <source>
        <dbReference type="EMBL" id="QJA67649.1"/>
    </source>
</evidence>
<sequence>MAVTWKKVAYADEVIANALLATKGDMIYASAAGVPAKLAIGADDEILRVATDLPNWEAMPAPAAHTLNSHTAADGAVDFNLQEATDLVVMDVANEAGLPEVGIAVAQLCFAASEKTLHICTVAA</sequence>
<accession>A0A6M3KSN7</accession>
<proteinExistence type="predicted"/>